<dbReference type="Proteomes" id="UP001595690">
    <property type="component" value="Unassembled WGS sequence"/>
</dbReference>
<evidence type="ECO:0000256" key="1">
    <source>
        <dbReference type="SAM" id="Phobius"/>
    </source>
</evidence>
<protein>
    <submittedName>
        <fullName evidence="2">Flp family type IVb pilin</fullName>
    </submittedName>
</protein>
<dbReference type="Pfam" id="PF04964">
    <property type="entry name" value="Flp_Fap"/>
    <property type="match status" value="1"/>
</dbReference>
<reference evidence="3" key="1">
    <citation type="journal article" date="2019" name="Int. J. Syst. Evol. Microbiol.">
        <title>The Global Catalogue of Microorganisms (GCM) 10K type strain sequencing project: providing services to taxonomists for standard genome sequencing and annotation.</title>
        <authorList>
            <consortium name="The Broad Institute Genomics Platform"/>
            <consortium name="The Broad Institute Genome Sequencing Center for Infectious Disease"/>
            <person name="Wu L."/>
            <person name="Ma J."/>
        </authorList>
    </citation>
    <scope>NUCLEOTIDE SEQUENCE [LARGE SCALE GENOMIC DNA]</scope>
    <source>
        <strain evidence="3">CGMCC 4.7405</strain>
    </source>
</reference>
<name>A0ABV8BKS8_9PSEU</name>
<keyword evidence="1" id="KW-0812">Transmembrane</keyword>
<evidence type="ECO:0000313" key="2">
    <source>
        <dbReference type="EMBL" id="MFC3890029.1"/>
    </source>
</evidence>
<comment type="caution">
    <text evidence="2">The sequence shown here is derived from an EMBL/GenBank/DDBJ whole genome shotgun (WGS) entry which is preliminary data.</text>
</comment>
<accession>A0ABV8BKS8</accession>
<organism evidence="2 3">
    <name type="scientific">Lentzea rhizosphaerae</name>
    <dbReference type="NCBI Taxonomy" id="2041025"/>
    <lineage>
        <taxon>Bacteria</taxon>
        <taxon>Bacillati</taxon>
        <taxon>Actinomycetota</taxon>
        <taxon>Actinomycetes</taxon>
        <taxon>Pseudonocardiales</taxon>
        <taxon>Pseudonocardiaceae</taxon>
        <taxon>Lentzea</taxon>
    </lineage>
</organism>
<keyword evidence="3" id="KW-1185">Reference proteome</keyword>
<proteinExistence type="predicted"/>
<dbReference type="EMBL" id="JBHRZI010000003">
    <property type="protein sequence ID" value="MFC3890029.1"/>
    <property type="molecule type" value="Genomic_DNA"/>
</dbReference>
<evidence type="ECO:0000313" key="3">
    <source>
        <dbReference type="Proteomes" id="UP001595690"/>
    </source>
</evidence>
<feature type="transmembrane region" description="Helical" evidence="1">
    <location>
        <begin position="29"/>
        <end position="55"/>
    </location>
</feature>
<sequence>MLTFLSYVQTFLTRTRREENDRGATAVEYGLMVALIAIVIIAAVTLLGTNLAALFQQIADAL</sequence>
<keyword evidence="1" id="KW-0472">Membrane</keyword>
<dbReference type="RefSeq" id="WP_030474087.1">
    <property type="nucleotide sequence ID" value="NZ_JBHRZI010000003.1"/>
</dbReference>
<gene>
    <name evidence="2" type="ORF">ACFOWZ_00970</name>
</gene>
<dbReference type="InterPro" id="IPR007047">
    <property type="entry name" value="Flp_Fap"/>
</dbReference>
<keyword evidence="1" id="KW-1133">Transmembrane helix</keyword>